<sequence>MLQEKKEGANMLKPQTKERVDVLYSLLGQQLQNEDFNEDRLQKITEISQLLKEDVEVGEQTTEVFDDIVSVGQDAMETKQDKKEFLASKSRELNEYYEHLKKLIEE</sequence>
<protein>
    <submittedName>
        <fullName evidence="1">Uncharacterized protein</fullName>
    </submittedName>
</protein>
<dbReference type="EMBL" id="LNQN01000010">
    <property type="protein sequence ID" value="KSU77358.1"/>
    <property type="molecule type" value="Genomic_DNA"/>
</dbReference>
<evidence type="ECO:0000313" key="1">
    <source>
        <dbReference type="EMBL" id="KSU77358.1"/>
    </source>
</evidence>
<dbReference type="AlphaFoldDB" id="A0A0V8IRG6"/>
<gene>
    <name evidence="1" type="ORF">AS030_22090</name>
</gene>
<accession>A0A0V8IRG6</accession>
<organism evidence="1 2">
    <name type="scientific">Fictibacillus enclensis</name>
    <dbReference type="NCBI Taxonomy" id="1017270"/>
    <lineage>
        <taxon>Bacteria</taxon>
        <taxon>Bacillati</taxon>
        <taxon>Bacillota</taxon>
        <taxon>Bacilli</taxon>
        <taxon>Bacillales</taxon>
        <taxon>Fictibacillaceae</taxon>
        <taxon>Fictibacillus</taxon>
    </lineage>
</organism>
<comment type="caution">
    <text evidence="1">The sequence shown here is derived from an EMBL/GenBank/DDBJ whole genome shotgun (WGS) entry which is preliminary data.</text>
</comment>
<name>A0A0V8IRG6_9BACL</name>
<keyword evidence="2" id="KW-1185">Reference proteome</keyword>
<proteinExistence type="predicted"/>
<evidence type="ECO:0000313" key="2">
    <source>
        <dbReference type="Proteomes" id="UP000054099"/>
    </source>
</evidence>
<reference evidence="1 2" key="1">
    <citation type="journal article" date="2014" name="Antonie Van Leeuwenhoek">
        <title>Fictibacillus enclensis sp. nov., isolated from marine sediment.</title>
        <authorList>
            <person name="Dastager S.G."/>
            <person name="Mawlankar R."/>
            <person name="Srinivasan K."/>
            <person name="Tang S.K."/>
            <person name="Lee J.C."/>
            <person name="Ramana V.V."/>
            <person name="Shouche Y.S."/>
        </authorList>
    </citation>
    <scope>NUCLEOTIDE SEQUENCE [LARGE SCALE GENOMIC DNA]</scope>
    <source>
        <strain evidence="1 2">NIO-1003</strain>
    </source>
</reference>
<dbReference type="Proteomes" id="UP000054099">
    <property type="component" value="Unassembled WGS sequence"/>
</dbReference>